<proteinExistence type="predicted"/>
<name>A0ABW3ZAV3_9HYPH</name>
<dbReference type="RefSeq" id="WP_378776306.1">
    <property type="nucleotide sequence ID" value="NZ_JBHTMX010000163.1"/>
</dbReference>
<gene>
    <name evidence="1" type="ORF">ACFQ4O_13820</name>
</gene>
<organism evidence="1 2">
    <name type="scientific">Methylopila musalis</name>
    <dbReference type="NCBI Taxonomy" id="1134781"/>
    <lineage>
        <taxon>Bacteria</taxon>
        <taxon>Pseudomonadati</taxon>
        <taxon>Pseudomonadota</taxon>
        <taxon>Alphaproteobacteria</taxon>
        <taxon>Hyphomicrobiales</taxon>
        <taxon>Methylopilaceae</taxon>
        <taxon>Methylopila</taxon>
    </lineage>
</organism>
<comment type="caution">
    <text evidence="1">The sequence shown here is derived from an EMBL/GenBank/DDBJ whole genome shotgun (WGS) entry which is preliminary data.</text>
</comment>
<protein>
    <recommendedName>
        <fullName evidence="3">MxaH protein</fullName>
    </recommendedName>
</protein>
<accession>A0ABW3ZAV3</accession>
<evidence type="ECO:0008006" key="3">
    <source>
        <dbReference type="Google" id="ProtNLM"/>
    </source>
</evidence>
<sequence length="179" mass="19385">MSQYSLIKLSPATVVAVAIFCLTGCDDPAPSEPPQDVVASLTHEKPFHERRWLELKDKIAPGAWLASREAGREVEPSDPNAVAIRDLIADADARYTEGARMIANRAVQVQEMLAERGVSEQPRSIIEGLISVASLGERAGFGETCQHYVTARVQGLSRDAALDALRRSPLPAAKPGDER</sequence>
<keyword evidence="2" id="KW-1185">Reference proteome</keyword>
<reference evidence="2" key="1">
    <citation type="journal article" date="2019" name="Int. J. Syst. Evol. Microbiol.">
        <title>The Global Catalogue of Microorganisms (GCM) 10K type strain sequencing project: providing services to taxonomists for standard genome sequencing and annotation.</title>
        <authorList>
            <consortium name="The Broad Institute Genomics Platform"/>
            <consortium name="The Broad Institute Genome Sequencing Center for Infectious Disease"/>
            <person name="Wu L."/>
            <person name="Ma J."/>
        </authorList>
    </citation>
    <scope>NUCLEOTIDE SEQUENCE [LARGE SCALE GENOMIC DNA]</scope>
    <source>
        <strain evidence="2">CCUG 61696</strain>
    </source>
</reference>
<dbReference type="Proteomes" id="UP001597171">
    <property type="component" value="Unassembled WGS sequence"/>
</dbReference>
<evidence type="ECO:0000313" key="1">
    <source>
        <dbReference type="EMBL" id="MFD1333078.1"/>
    </source>
</evidence>
<dbReference type="EMBL" id="JBHTMX010000163">
    <property type="protein sequence ID" value="MFD1333078.1"/>
    <property type="molecule type" value="Genomic_DNA"/>
</dbReference>
<evidence type="ECO:0000313" key="2">
    <source>
        <dbReference type="Proteomes" id="UP001597171"/>
    </source>
</evidence>